<feature type="signal peptide" evidence="6">
    <location>
        <begin position="1"/>
        <end position="31"/>
    </location>
</feature>
<comment type="similarity">
    <text evidence="1">Belongs to the LRR-containing bacterial E3 ligase family.</text>
</comment>
<evidence type="ECO:0000313" key="8">
    <source>
        <dbReference type="EMBL" id="MDJ1505860.1"/>
    </source>
</evidence>
<evidence type="ECO:0000256" key="3">
    <source>
        <dbReference type="ARBA" id="ARBA00022729"/>
    </source>
</evidence>
<keyword evidence="4" id="KW-0677">Repeat</keyword>
<dbReference type="SUPFAM" id="SSF48726">
    <property type="entry name" value="Immunoglobulin"/>
    <property type="match status" value="1"/>
</dbReference>
<evidence type="ECO:0000256" key="1">
    <source>
        <dbReference type="ARBA" id="ARBA00009868"/>
    </source>
</evidence>
<dbReference type="Pfam" id="PF18962">
    <property type="entry name" value="Por_Secre_tail"/>
    <property type="match status" value="1"/>
</dbReference>
<keyword evidence="3 6" id="KW-0732">Signal</keyword>
<dbReference type="InterPro" id="IPR032675">
    <property type="entry name" value="LRR_dom_sf"/>
</dbReference>
<dbReference type="AlphaFoldDB" id="A0AAE3UHV2"/>
<dbReference type="InterPro" id="IPR013783">
    <property type="entry name" value="Ig-like_fold"/>
</dbReference>
<proteinExistence type="inferred from homology"/>
<dbReference type="Pfam" id="PF00560">
    <property type="entry name" value="LRR_1"/>
    <property type="match status" value="1"/>
</dbReference>
<dbReference type="PANTHER" id="PTHR47114">
    <property type="match status" value="1"/>
</dbReference>
<dbReference type="InterPro" id="IPR001611">
    <property type="entry name" value="Leu-rich_rpt"/>
</dbReference>
<dbReference type="InterPro" id="IPR003599">
    <property type="entry name" value="Ig_sub"/>
</dbReference>
<keyword evidence="9" id="KW-1185">Reference proteome</keyword>
<dbReference type="InterPro" id="IPR007110">
    <property type="entry name" value="Ig-like_dom"/>
</dbReference>
<evidence type="ECO:0000256" key="4">
    <source>
        <dbReference type="ARBA" id="ARBA00022737"/>
    </source>
</evidence>
<organism evidence="8 9">
    <name type="scientific">Xanthocytophaga agilis</name>
    <dbReference type="NCBI Taxonomy" id="3048010"/>
    <lineage>
        <taxon>Bacteria</taxon>
        <taxon>Pseudomonadati</taxon>
        <taxon>Bacteroidota</taxon>
        <taxon>Cytophagia</taxon>
        <taxon>Cytophagales</taxon>
        <taxon>Rhodocytophagaceae</taxon>
        <taxon>Xanthocytophaga</taxon>
    </lineage>
</organism>
<feature type="domain" description="Ig-like" evidence="7">
    <location>
        <begin position="281"/>
        <end position="392"/>
    </location>
</feature>
<dbReference type="InterPro" id="IPR026444">
    <property type="entry name" value="Secre_tail"/>
</dbReference>
<dbReference type="Proteomes" id="UP001232063">
    <property type="component" value="Unassembled WGS sequence"/>
</dbReference>
<evidence type="ECO:0000259" key="7">
    <source>
        <dbReference type="PROSITE" id="PS50835"/>
    </source>
</evidence>
<dbReference type="InterPro" id="IPR036179">
    <property type="entry name" value="Ig-like_dom_sf"/>
</dbReference>
<dbReference type="PANTHER" id="PTHR47114:SF2">
    <property type="entry name" value="OLIGODENDROCYTE-MYELIN GLYCOPROTEIN"/>
    <property type="match status" value="1"/>
</dbReference>
<dbReference type="Gene3D" id="2.60.40.10">
    <property type="entry name" value="Immunoglobulins"/>
    <property type="match status" value="1"/>
</dbReference>
<keyword evidence="2" id="KW-0433">Leucine-rich repeat</keyword>
<feature type="chain" id="PRO_5041957193" evidence="6">
    <location>
        <begin position="32"/>
        <end position="479"/>
    </location>
</feature>
<dbReference type="EMBL" id="JASJOU010000018">
    <property type="protein sequence ID" value="MDJ1505860.1"/>
    <property type="molecule type" value="Genomic_DNA"/>
</dbReference>
<dbReference type="NCBIfam" id="TIGR04183">
    <property type="entry name" value="Por_Secre_tail"/>
    <property type="match status" value="1"/>
</dbReference>
<dbReference type="RefSeq" id="WP_314518360.1">
    <property type="nucleotide sequence ID" value="NZ_JASJOU010000018.1"/>
</dbReference>
<gene>
    <name evidence="8" type="ORF">QNI22_34705</name>
</gene>
<evidence type="ECO:0000256" key="5">
    <source>
        <dbReference type="ARBA" id="ARBA00023157"/>
    </source>
</evidence>
<dbReference type="SMART" id="SM00409">
    <property type="entry name" value="IG"/>
    <property type="match status" value="1"/>
</dbReference>
<dbReference type="InterPro" id="IPR051071">
    <property type="entry name" value="LRR-bact_E3_ubiq_ligases"/>
</dbReference>
<dbReference type="PROSITE" id="PS51450">
    <property type="entry name" value="LRR"/>
    <property type="match status" value="1"/>
</dbReference>
<dbReference type="PROSITE" id="PS50835">
    <property type="entry name" value="IG_LIKE"/>
    <property type="match status" value="1"/>
</dbReference>
<sequence length="479" mass="50839">MLYSYFSCLLHKPACWFALVLCLLSVWSVQAQGGVSASQYQALVSFYNATNGTNWFSKDNWLSSQPVSTWYGVTVDSSGNVVALNLSYNNLTGKLPASLKNLPLLDVQVIGNQISGIASLPATLVSLNAESNVITALPALPARLEVLRVGSNQIQSFPALPAALKVVDASSNRLSSLPSLPAGLTNLAVANNRISSLSTLPAALTSLNISSNRISALPTLPASLSAVIANNNRMSTLPTLPASLAYLAVNGNRLSALPALPSGLSFSIVNDNRLTFEDLEPIVNRFFGSGFYAPQADIGNEGIVVTTAGCSIQLSANYAGNSANNQYIWFKDSVAIDTLTTPYLALNPISSDDAGTYTCQVSNTVVPGLILNRRPIYVYVYGGSASSSARVSSPESQPEERSLTIGPNPFVDALYVFGNNTSEQKARITITDVQGRLVYESSAHSLTQPIQLDKALPSAIYLMQVSVGAKTQTFSVVKQ</sequence>
<evidence type="ECO:0000256" key="6">
    <source>
        <dbReference type="SAM" id="SignalP"/>
    </source>
</evidence>
<comment type="caution">
    <text evidence="8">The sequence shown here is derived from an EMBL/GenBank/DDBJ whole genome shotgun (WGS) entry which is preliminary data.</text>
</comment>
<accession>A0AAE3UHV2</accession>
<reference evidence="8" key="1">
    <citation type="submission" date="2023-05" db="EMBL/GenBank/DDBJ databases">
        <authorList>
            <person name="Zhang X."/>
        </authorList>
    </citation>
    <scope>NUCLEOTIDE SEQUENCE</scope>
    <source>
        <strain evidence="8">BD1B2-1</strain>
    </source>
</reference>
<name>A0AAE3UHV2_9BACT</name>
<dbReference type="SMART" id="SM00364">
    <property type="entry name" value="LRR_BAC"/>
    <property type="match status" value="7"/>
</dbReference>
<protein>
    <submittedName>
        <fullName evidence="8">T9SS type A sorting domain-containing protein</fullName>
    </submittedName>
</protein>
<evidence type="ECO:0000256" key="2">
    <source>
        <dbReference type="ARBA" id="ARBA00022614"/>
    </source>
</evidence>
<keyword evidence="5" id="KW-1015">Disulfide bond</keyword>
<dbReference type="SUPFAM" id="SSF52058">
    <property type="entry name" value="L domain-like"/>
    <property type="match status" value="1"/>
</dbReference>
<evidence type="ECO:0000313" key="9">
    <source>
        <dbReference type="Proteomes" id="UP001232063"/>
    </source>
</evidence>
<dbReference type="Pfam" id="PF13895">
    <property type="entry name" value="Ig_2"/>
    <property type="match status" value="1"/>
</dbReference>
<dbReference type="Gene3D" id="3.80.10.10">
    <property type="entry name" value="Ribonuclease Inhibitor"/>
    <property type="match status" value="1"/>
</dbReference>